<keyword evidence="2" id="KW-1185">Reference proteome</keyword>
<evidence type="ECO:0000313" key="1">
    <source>
        <dbReference type="EMBL" id="MXP79155.1"/>
    </source>
</evidence>
<comment type="caution">
    <text evidence="1">The sequence shown here is derived from an EMBL/GenBank/DDBJ whole genome shotgun (WGS) entry which is preliminary data.</text>
</comment>
<dbReference type="RefSeq" id="WP_159757833.1">
    <property type="nucleotide sequence ID" value="NZ_WUQX01000003.1"/>
</dbReference>
<accession>A0A7X3MMM7</accession>
<name>A0A7X3MMM7_9FIRM</name>
<sequence length="71" mass="7988">MMKLKVSKESNTGLNTEFVNIESGRKIKLEQAIRQVEKGNSGYQNYVAVRNPNGTTYLRSKPNGSLKDNIE</sequence>
<reference evidence="1 2" key="1">
    <citation type="submission" date="2019-12" db="EMBL/GenBank/DDBJ databases">
        <title>Sporaefaciens musculi gen. nov., sp. nov., a novel bacterium isolated from the caecum of an obese mouse.</title>
        <authorList>
            <person name="Rasmussen T.S."/>
            <person name="Streidl T."/>
            <person name="Hitch T.C.A."/>
            <person name="Wortmann E."/>
            <person name="Deptula P."/>
            <person name="Hansen M."/>
            <person name="Nielsen D.S."/>
            <person name="Clavel T."/>
            <person name="Vogensen F.K."/>
        </authorList>
    </citation>
    <scope>NUCLEOTIDE SEQUENCE [LARGE SCALE GENOMIC DNA]</scope>
    <source>
        <strain evidence="1 2">WCA-9-b2</strain>
        <plasmid evidence="1">unnamed</plasmid>
    </source>
</reference>
<dbReference type="Proteomes" id="UP000460412">
    <property type="component" value="Unassembled WGS sequence"/>
</dbReference>
<dbReference type="AlphaFoldDB" id="A0A7X3MMM7"/>
<dbReference type="InterPro" id="IPR024997">
    <property type="entry name" value="DUF3892"/>
</dbReference>
<organism evidence="1 2">
    <name type="scientific">Sporofaciens musculi</name>
    <dbReference type="NCBI Taxonomy" id="2681861"/>
    <lineage>
        <taxon>Bacteria</taxon>
        <taxon>Bacillati</taxon>
        <taxon>Bacillota</taxon>
        <taxon>Clostridia</taxon>
        <taxon>Lachnospirales</taxon>
        <taxon>Lachnospiraceae</taxon>
        <taxon>Sporofaciens</taxon>
    </lineage>
</organism>
<dbReference type="Pfam" id="PF13031">
    <property type="entry name" value="DUF3892"/>
    <property type="match status" value="1"/>
</dbReference>
<keyword evidence="1" id="KW-0614">Plasmid</keyword>
<protein>
    <submittedName>
        <fullName evidence="1">DUF3892 domain-containing protein</fullName>
    </submittedName>
</protein>
<evidence type="ECO:0000313" key="2">
    <source>
        <dbReference type="Proteomes" id="UP000460412"/>
    </source>
</evidence>
<geneLocation type="plasmid" evidence="1">
    <name>unnamed</name>
</geneLocation>
<proteinExistence type="predicted"/>
<gene>
    <name evidence="1" type="ORF">GN277_28800</name>
</gene>
<dbReference type="EMBL" id="WUQX01000003">
    <property type="protein sequence ID" value="MXP79155.1"/>
    <property type="molecule type" value="Genomic_DNA"/>
</dbReference>